<dbReference type="EMBL" id="FZQP02004289">
    <property type="protein sequence ID" value="VVC99707.1"/>
    <property type="molecule type" value="Genomic_DNA"/>
</dbReference>
<gene>
    <name evidence="1" type="ORF">LSINAPIS_LOCUS10528</name>
</gene>
<accession>A0A5E4QS42</accession>
<reference evidence="1 2" key="1">
    <citation type="submission" date="2017-07" db="EMBL/GenBank/DDBJ databases">
        <authorList>
            <person name="Talla V."/>
            <person name="Backstrom N."/>
        </authorList>
    </citation>
    <scope>NUCLEOTIDE SEQUENCE [LARGE SCALE GENOMIC DNA]</scope>
</reference>
<name>A0A5E4QS42_9NEOP</name>
<dbReference type="AlphaFoldDB" id="A0A5E4QS42"/>
<evidence type="ECO:0000313" key="1">
    <source>
        <dbReference type="EMBL" id="VVC99707.1"/>
    </source>
</evidence>
<dbReference type="Proteomes" id="UP000324832">
    <property type="component" value="Unassembled WGS sequence"/>
</dbReference>
<protein>
    <submittedName>
        <fullName evidence="1">Uncharacterized protein</fullName>
    </submittedName>
</protein>
<keyword evidence="2" id="KW-1185">Reference proteome</keyword>
<organism evidence="1 2">
    <name type="scientific">Leptidea sinapis</name>
    <dbReference type="NCBI Taxonomy" id="189913"/>
    <lineage>
        <taxon>Eukaryota</taxon>
        <taxon>Metazoa</taxon>
        <taxon>Ecdysozoa</taxon>
        <taxon>Arthropoda</taxon>
        <taxon>Hexapoda</taxon>
        <taxon>Insecta</taxon>
        <taxon>Pterygota</taxon>
        <taxon>Neoptera</taxon>
        <taxon>Endopterygota</taxon>
        <taxon>Lepidoptera</taxon>
        <taxon>Glossata</taxon>
        <taxon>Ditrysia</taxon>
        <taxon>Papilionoidea</taxon>
        <taxon>Pieridae</taxon>
        <taxon>Dismorphiinae</taxon>
        <taxon>Leptidea</taxon>
    </lineage>
</organism>
<proteinExistence type="predicted"/>
<evidence type="ECO:0000313" key="2">
    <source>
        <dbReference type="Proteomes" id="UP000324832"/>
    </source>
</evidence>
<sequence length="97" mass="10991">MPFFESRKVEKIARPKALIIRPTDKGRYVDILKRVKQDKSTQQASKFVDKIRKTTTGDMLLILTKDSTDQAHDLQRTIAGVLGDDASHKQGYDLESS</sequence>